<evidence type="ECO:0000259" key="3">
    <source>
        <dbReference type="Pfam" id="PF16344"/>
    </source>
</evidence>
<dbReference type="PIRSF" id="PIRSF018266">
    <property type="entry name" value="FecR"/>
    <property type="match status" value="1"/>
</dbReference>
<feature type="domain" description="FecR protein" evidence="2">
    <location>
        <begin position="110"/>
        <end position="205"/>
    </location>
</feature>
<keyword evidence="1" id="KW-0472">Membrane</keyword>
<evidence type="ECO:0000313" key="6">
    <source>
        <dbReference type="Proteomes" id="UP000183788"/>
    </source>
</evidence>
<dbReference type="Pfam" id="PF04773">
    <property type="entry name" value="FecR"/>
    <property type="match status" value="1"/>
</dbReference>
<dbReference type="Pfam" id="PF16344">
    <property type="entry name" value="FecR_C"/>
    <property type="match status" value="1"/>
</dbReference>
<keyword evidence="1" id="KW-1133">Transmembrane helix</keyword>
<proteinExistence type="predicted"/>
<feature type="transmembrane region" description="Helical" evidence="1">
    <location>
        <begin position="75"/>
        <end position="95"/>
    </location>
</feature>
<evidence type="ECO:0000313" key="4">
    <source>
        <dbReference type="EMBL" id="SFW35345.1"/>
    </source>
</evidence>
<dbReference type="InterPro" id="IPR012373">
    <property type="entry name" value="Ferrdict_sens_TM"/>
</dbReference>
<reference evidence="5 7" key="2">
    <citation type="submission" date="2023-11" db="EMBL/GenBank/DDBJ databases">
        <title>MicrobeMod: A computational toolkit for identifying prokaryotic methylation and restriction-modification with nanopore sequencing.</title>
        <authorList>
            <person name="Crits-Christoph A."/>
            <person name="Kang S.C."/>
            <person name="Lee H."/>
            <person name="Ostrov N."/>
        </authorList>
    </citation>
    <scope>NUCLEOTIDE SEQUENCE [LARGE SCALE GENOMIC DNA]</scope>
    <source>
        <strain evidence="5 7">ATCC 23090</strain>
    </source>
</reference>
<dbReference type="InterPro" id="IPR006860">
    <property type="entry name" value="FecR"/>
</dbReference>
<protein>
    <submittedName>
        <fullName evidence="5">FecR domain-containing protein</fullName>
    </submittedName>
    <submittedName>
        <fullName evidence="4">FecR family protein</fullName>
    </submittedName>
</protein>
<dbReference type="STRING" id="1004.SAMN05661012_01355"/>
<dbReference type="InterPro" id="IPR032508">
    <property type="entry name" value="FecR_C"/>
</dbReference>
<name>A0A1K1NJA5_9BACT</name>
<gene>
    <name evidence="4" type="ORF">SAMN05661012_01355</name>
    <name evidence="5" type="ORF">SR876_06770</name>
</gene>
<evidence type="ECO:0000313" key="5">
    <source>
        <dbReference type="EMBL" id="WQG91195.1"/>
    </source>
</evidence>
<dbReference type="Proteomes" id="UP000183788">
    <property type="component" value="Unassembled WGS sequence"/>
</dbReference>
<organism evidence="4 6">
    <name type="scientific">Chitinophaga sancti</name>
    <dbReference type="NCBI Taxonomy" id="1004"/>
    <lineage>
        <taxon>Bacteria</taxon>
        <taxon>Pseudomonadati</taxon>
        <taxon>Bacteroidota</taxon>
        <taxon>Chitinophagia</taxon>
        <taxon>Chitinophagales</taxon>
        <taxon>Chitinophagaceae</taxon>
        <taxon>Chitinophaga</taxon>
    </lineage>
</organism>
<sequence length="313" mass="35551">MNISDIRKRLEDYQAGRLDAAGKQALQQALDGLSEEELSELFPVDEFINNKELPEAEIDAALERFRKNRKPGIRLMHFTRYAAVFVLLLGSAFLLRKMNLDRKPERRFRTMRIADGRHGAITLSDGSQVTINGGSTLYIPEEFDDSARIVYLGEGEAYFEIAKDAKRPFFVRSPQLNVKVLGTSFTVRDYKDELTASVNVNSGKIGLKGLVLSAGMGLTADKGKRTFTKEDIDTANTTAWIRGELIFHDAGLKQVLQVLQHKYAVHFDVKDSDLFKRKYTATFRNNTIENIMQQLKLMSSFQYTIKDNQIVIR</sequence>
<keyword evidence="7" id="KW-1185">Reference proteome</keyword>
<feature type="domain" description="Protein FecR C-terminal" evidence="3">
    <location>
        <begin position="244"/>
        <end position="312"/>
    </location>
</feature>
<dbReference type="Gene3D" id="2.60.120.1440">
    <property type="match status" value="1"/>
</dbReference>
<evidence type="ECO:0000256" key="1">
    <source>
        <dbReference type="SAM" id="Phobius"/>
    </source>
</evidence>
<dbReference type="RefSeq" id="WP_072358206.1">
    <property type="nucleotide sequence ID" value="NZ_CP139972.1"/>
</dbReference>
<dbReference type="EMBL" id="CP140154">
    <property type="protein sequence ID" value="WQG91195.1"/>
    <property type="molecule type" value="Genomic_DNA"/>
</dbReference>
<dbReference type="PANTHER" id="PTHR30273">
    <property type="entry name" value="PERIPLASMIC SIGNAL SENSOR AND SIGMA FACTOR ACTIVATOR FECR-RELATED"/>
    <property type="match status" value="1"/>
</dbReference>
<dbReference type="GO" id="GO:0016989">
    <property type="term" value="F:sigma factor antagonist activity"/>
    <property type="evidence" value="ECO:0007669"/>
    <property type="project" value="TreeGrafter"/>
</dbReference>
<dbReference type="OrthoDB" id="1097132at2"/>
<dbReference type="AlphaFoldDB" id="A0A1K1NJA5"/>
<dbReference type="EMBL" id="FPIZ01000003">
    <property type="protein sequence ID" value="SFW35345.1"/>
    <property type="molecule type" value="Genomic_DNA"/>
</dbReference>
<evidence type="ECO:0000259" key="2">
    <source>
        <dbReference type="Pfam" id="PF04773"/>
    </source>
</evidence>
<dbReference type="PANTHER" id="PTHR30273:SF2">
    <property type="entry name" value="PROTEIN FECR"/>
    <property type="match status" value="1"/>
</dbReference>
<reference evidence="4 6" key="1">
    <citation type="submission" date="2016-11" db="EMBL/GenBank/DDBJ databases">
        <authorList>
            <person name="Jaros S."/>
            <person name="Januszkiewicz K."/>
            <person name="Wedrychowicz H."/>
        </authorList>
    </citation>
    <scope>NUCLEOTIDE SEQUENCE [LARGE SCALE GENOMIC DNA]</scope>
    <source>
        <strain evidence="4 6">DSM 784</strain>
    </source>
</reference>
<keyword evidence="1" id="KW-0812">Transmembrane</keyword>
<dbReference type="Proteomes" id="UP001326715">
    <property type="component" value="Chromosome"/>
</dbReference>
<accession>A0A1K1NJA5</accession>
<dbReference type="Gene3D" id="3.55.50.30">
    <property type="match status" value="1"/>
</dbReference>
<evidence type="ECO:0000313" key="7">
    <source>
        <dbReference type="Proteomes" id="UP001326715"/>
    </source>
</evidence>